<feature type="domain" description="N-acetyltransferase" evidence="12">
    <location>
        <begin position="39"/>
        <end position="196"/>
    </location>
</feature>
<keyword evidence="7" id="KW-0808">Transferase</keyword>
<dbReference type="SUPFAM" id="SSF55729">
    <property type="entry name" value="Acyl-CoA N-acyltransferases (Nat)"/>
    <property type="match status" value="1"/>
</dbReference>
<evidence type="ECO:0000256" key="9">
    <source>
        <dbReference type="ARBA" id="ARBA00023315"/>
    </source>
</evidence>
<dbReference type="GO" id="GO:0043998">
    <property type="term" value="F:histone H2A acetyltransferase activity"/>
    <property type="evidence" value="ECO:0007669"/>
    <property type="project" value="InterPro"/>
</dbReference>
<dbReference type="PANTHER" id="PTHR20531">
    <property type="entry name" value="N-ALPHA-ACETYLTRANSFERASE 40"/>
    <property type="match status" value="1"/>
</dbReference>
<evidence type="ECO:0000256" key="3">
    <source>
        <dbReference type="ARBA" id="ARBA00008870"/>
    </source>
</evidence>
<dbReference type="GO" id="GO:0005634">
    <property type="term" value="C:nucleus"/>
    <property type="evidence" value="ECO:0007669"/>
    <property type="project" value="UniProtKB-SubCell"/>
</dbReference>
<comment type="subcellular location">
    <subcellularLocation>
        <location evidence="2">Cytoplasm</location>
    </subcellularLocation>
    <subcellularLocation>
        <location evidence="1">Nucleus</location>
    </subcellularLocation>
</comment>
<dbReference type="PANTHER" id="PTHR20531:SF1">
    <property type="entry name" value="N-ALPHA-ACETYLTRANSFERASE 40"/>
    <property type="match status" value="1"/>
</dbReference>
<dbReference type="AlphaFoldDB" id="A0A9N9X0F7"/>
<evidence type="ECO:0000313" key="14">
    <source>
        <dbReference type="Proteomes" id="UP001153620"/>
    </source>
</evidence>
<keyword evidence="8" id="KW-0539">Nucleus</keyword>
<dbReference type="GO" id="GO:1990189">
    <property type="term" value="F:protein N-terminal-serine acetyltransferase activity"/>
    <property type="evidence" value="ECO:0007669"/>
    <property type="project" value="UniProtKB-EC"/>
</dbReference>
<dbReference type="EC" id="2.3.1.257" evidence="4"/>
<dbReference type="EMBL" id="OU895880">
    <property type="protein sequence ID" value="CAG9810945.1"/>
    <property type="molecule type" value="Genomic_DNA"/>
</dbReference>
<gene>
    <name evidence="13" type="ORF">CHIRRI_LOCUS13755</name>
</gene>
<dbReference type="Gene3D" id="3.40.630.30">
    <property type="match status" value="1"/>
</dbReference>
<keyword evidence="9" id="KW-0012">Acyltransferase</keyword>
<evidence type="ECO:0000256" key="8">
    <source>
        <dbReference type="ARBA" id="ARBA00023242"/>
    </source>
</evidence>
<comment type="catalytic activity">
    <reaction evidence="11">
        <text>N-terminal L-seryl-[histone H4] + acetyl-CoA = N-terminal N(alpha)-acetyl-L-seryl-[histone H4] + CoA + H(+)</text>
        <dbReference type="Rhea" id="RHEA:50596"/>
        <dbReference type="Rhea" id="RHEA-COMP:12740"/>
        <dbReference type="Rhea" id="RHEA-COMP:12743"/>
        <dbReference type="ChEBI" id="CHEBI:15378"/>
        <dbReference type="ChEBI" id="CHEBI:57287"/>
        <dbReference type="ChEBI" id="CHEBI:57288"/>
        <dbReference type="ChEBI" id="CHEBI:64738"/>
        <dbReference type="ChEBI" id="CHEBI:83690"/>
        <dbReference type="EC" id="2.3.1.257"/>
    </reaction>
</comment>
<comment type="catalytic activity">
    <reaction evidence="10">
        <text>N-terminal L-seryl-[histone H2A] + acetyl-CoA = N-terminal N(alpha)-acetyl-L-seryl-[histone H2A] + CoA + H(+)</text>
        <dbReference type="Rhea" id="RHEA:50600"/>
        <dbReference type="Rhea" id="RHEA-COMP:12742"/>
        <dbReference type="Rhea" id="RHEA-COMP:12744"/>
        <dbReference type="ChEBI" id="CHEBI:15378"/>
        <dbReference type="ChEBI" id="CHEBI:57287"/>
        <dbReference type="ChEBI" id="CHEBI:57288"/>
        <dbReference type="ChEBI" id="CHEBI:64738"/>
        <dbReference type="ChEBI" id="CHEBI:83690"/>
        <dbReference type="EC" id="2.3.1.257"/>
    </reaction>
</comment>
<dbReference type="GO" id="GO:0005737">
    <property type="term" value="C:cytoplasm"/>
    <property type="evidence" value="ECO:0007669"/>
    <property type="project" value="UniProtKB-SubCell"/>
</dbReference>
<dbReference type="InterPro" id="IPR016181">
    <property type="entry name" value="Acyl_CoA_acyltransferase"/>
</dbReference>
<evidence type="ECO:0000256" key="4">
    <source>
        <dbReference type="ARBA" id="ARBA00012950"/>
    </source>
</evidence>
<evidence type="ECO:0000256" key="2">
    <source>
        <dbReference type="ARBA" id="ARBA00004496"/>
    </source>
</evidence>
<organism evidence="13 14">
    <name type="scientific">Chironomus riparius</name>
    <dbReference type="NCBI Taxonomy" id="315576"/>
    <lineage>
        <taxon>Eukaryota</taxon>
        <taxon>Metazoa</taxon>
        <taxon>Ecdysozoa</taxon>
        <taxon>Arthropoda</taxon>
        <taxon>Hexapoda</taxon>
        <taxon>Insecta</taxon>
        <taxon>Pterygota</taxon>
        <taxon>Neoptera</taxon>
        <taxon>Endopterygota</taxon>
        <taxon>Diptera</taxon>
        <taxon>Nematocera</taxon>
        <taxon>Chironomoidea</taxon>
        <taxon>Chironomidae</taxon>
        <taxon>Chironominae</taxon>
        <taxon>Chironomus</taxon>
    </lineage>
</organism>
<dbReference type="InterPro" id="IPR000182">
    <property type="entry name" value="GNAT_dom"/>
</dbReference>
<keyword evidence="6" id="KW-0963">Cytoplasm</keyword>
<reference evidence="13" key="2">
    <citation type="submission" date="2022-10" db="EMBL/GenBank/DDBJ databases">
        <authorList>
            <consortium name="ENA_rothamsted_submissions"/>
            <consortium name="culmorum"/>
            <person name="King R."/>
        </authorList>
    </citation>
    <scope>NUCLEOTIDE SEQUENCE</scope>
</reference>
<evidence type="ECO:0000256" key="10">
    <source>
        <dbReference type="ARBA" id="ARBA00047821"/>
    </source>
</evidence>
<proteinExistence type="inferred from homology"/>
<evidence type="ECO:0000259" key="12">
    <source>
        <dbReference type="PROSITE" id="PS51186"/>
    </source>
</evidence>
<evidence type="ECO:0000256" key="1">
    <source>
        <dbReference type="ARBA" id="ARBA00004123"/>
    </source>
</evidence>
<evidence type="ECO:0000256" key="7">
    <source>
        <dbReference type="ARBA" id="ARBA00022679"/>
    </source>
</evidence>
<accession>A0A9N9X0F7</accession>
<protein>
    <recommendedName>
        <fullName evidence="5">N-alpha-acetyltransferase 40</fullName>
        <ecNumber evidence="4">2.3.1.257</ecNumber>
    </recommendedName>
</protein>
<dbReference type="GO" id="GO:0010485">
    <property type="term" value="F:histone H4 acetyltransferase activity"/>
    <property type="evidence" value="ECO:0007669"/>
    <property type="project" value="InterPro"/>
</dbReference>
<dbReference type="Pfam" id="PF00583">
    <property type="entry name" value="Acetyltransf_1"/>
    <property type="match status" value="1"/>
</dbReference>
<dbReference type="PROSITE" id="PS51186">
    <property type="entry name" value="GNAT"/>
    <property type="match status" value="1"/>
</dbReference>
<evidence type="ECO:0000313" key="13">
    <source>
        <dbReference type="EMBL" id="CAG9810945.1"/>
    </source>
</evidence>
<evidence type="ECO:0000256" key="11">
    <source>
        <dbReference type="ARBA" id="ARBA00049524"/>
    </source>
</evidence>
<dbReference type="InterPro" id="IPR039949">
    <property type="entry name" value="NAA40"/>
</dbReference>
<reference evidence="13" key="1">
    <citation type="submission" date="2022-01" db="EMBL/GenBank/DDBJ databases">
        <authorList>
            <person name="King R."/>
        </authorList>
    </citation>
    <scope>NUCLEOTIDE SEQUENCE</scope>
</reference>
<evidence type="ECO:0000256" key="6">
    <source>
        <dbReference type="ARBA" id="ARBA00022490"/>
    </source>
</evidence>
<name>A0A9N9X0F7_9DIPT</name>
<dbReference type="OrthoDB" id="424551at2759"/>
<dbReference type="Proteomes" id="UP001153620">
    <property type="component" value="Chromosome 4"/>
</dbReference>
<comment type="similarity">
    <text evidence="3">Belongs to the acetyltransferase family. NAA40 subfamily.</text>
</comment>
<dbReference type="CDD" id="cd04301">
    <property type="entry name" value="NAT_SF"/>
    <property type="match status" value="1"/>
</dbReference>
<sequence length="196" mass="23005">MATDREIAGIQHKNIEKVNQQKNPFTIAEEYGKYSKDDLTIDISYKGSKELTKDLQKWCFKLAEKNVGPHYKACSLGWQPKFKQNDMKRPWAKFLIAKCGQENAGYTMFRFDMDYGRSVIYCYELQIDEKYQNKGLGEHFMKCLEKLAKVWQMERIVLTVLTNNDGALRFYKRLGYTVDETSPDDEPSYQIFSKEV</sequence>
<keyword evidence="14" id="KW-1185">Reference proteome</keyword>
<evidence type="ECO:0000256" key="5">
    <source>
        <dbReference type="ARBA" id="ARBA00015043"/>
    </source>
</evidence>